<dbReference type="InterPro" id="IPR002797">
    <property type="entry name" value="Polysacc_synth"/>
</dbReference>
<feature type="transmembrane region" description="Helical" evidence="6">
    <location>
        <begin position="12"/>
        <end position="35"/>
    </location>
</feature>
<sequence>MSGSSLLRGTFILTLGTYISRLLGMIYVFPFVALVGSQGTALYSYGYLPYTIFLSLSTVGVPMAVSKFVSRYNALGQYDTSRKLFRVSMLLMLSMGIVSFIILFIMAPVIAPFVLGEPDSTNTAGVNRVEDVAFVIRMVSFALLVVPVMSAIRGFFQGNHSMEPTAVSQVVEQLFRIIFLLGSVYIILKVTKGDLTTAIGYATFAAFVGALGGLLVLAWFWKRKKAKFDEQTGQSVGTSTLSSKEMIKELLTYAGPFVFVGLAIPLYQVVDFFTFNKTMLEIGNAKKYAEYVYSIIQFNVPKLVMIPVSLATAFGLTLVPAITKAFTDGNRQLLHTQINQSIQIVFFLTLPAVVGLTVLSDEMYAMFYEVDELGSTLLAWFAPVAVLFAFFTITSAMLQGIQKQKLAVISLVFGLLLKLLFNVPLITLFEGVGSIIATAIGYLGSVIYSLAMIKRHAQFSFKLALKRSVLMVMFSVAMVIGIILALWAISPVLSYTDGRWESIILTILGVSVGAAIYLYLSYRSNLAGKLLGNRFKVLKRQKVNG</sequence>
<keyword evidence="4 6" id="KW-1133">Transmembrane helix</keyword>
<dbReference type="InterPro" id="IPR050833">
    <property type="entry name" value="Poly_Biosynth_Transport"/>
</dbReference>
<reference evidence="7 8" key="1">
    <citation type="submission" date="2020-02" db="EMBL/GenBank/DDBJ databases">
        <title>Bacillus aquiflavi sp. nov., isolated from yellow water of strong flavor Chinese baijiu in Yibin region of China.</title>
        <authorList>
            <person name="Xie J."/>
        </authorList>
    </citation>
    <scope>NUCLEOTIDE SEQUENCE [LARGE SCALE GENOMIC DNA]</scope>
    <source>
        <strain evidence="7 8">SA4</strain>
    </source>
</reference>
<evidence type="ECO:0000256" key="2">
    <source>
        <dbReference type="ARBA" id="ARBA00022475"/>
    </source>
</evidence>
<comment type="caution">
    <text evidence="7">The sequence shown here is derived from an EMBL/GenBank/DDBJ whole genome shotgun (WGS) entry which is preliminary data.</text>
</comment>
<keyword evidence="3 6" id="KW-0812">Transmembrane</keyword>
<dbReference type="PIRSF" id="PIRSF038958">
    <property type="entry name" value="PG_synth_SpoVB"/>
    <property type="match status" value="1"/>
</dbReference>
<dbReference type="PANTHER" id="PTHR30250">
    <property type="entry name" value="PST FAMILY PREDICTED COLANIC ACID TRANSPORTER"/>
    <property type="match status" value="1"/>
</dbReference>
<gene>
    <name evidence="7" type="ORF">G4D63_09475</name>
</gene>
<evidence type="ECO:0000256" key="5">
    <source>
        <dbReference type="ARBA" id="ARBA00023136"/>
    </source>
</evidence>
<evidence type="ECO:0000313" key="8">
    <source>
        <dbReference type="Proteomes" id="UP000481043"/>
    </source>
</evidence>
<name>A0A6M0QA88_9BACI</name>
<dbReference type="Pfam" id="PF01943">
    <property type="entry name" value="Polysacc_synt"/>
    <property type="match status" value="1"/>
</dbReference>
<dbReference type="AlphaFoldDB" id="A0A6M0QA88"/>
<keyword evidence="2" id="KW-1003">Cell membrane</keyword>
<comment type="subcellular location">
    <subcellularLocation>
        <location evidence="1">Cell membrane</location>
        <topology evidence="1">Multi-pass membrane protein</topology>
    </subcellularLocation>
</comment>
<feature type="transmembrane region" description="Helical" evidence="6">
    <location>
        <begin position="47"/>
        <end position="69"/>
    </location>
</feature>
<feature type="transmembrane region" description="Helical" evidence="6">
    <location>
        <begin position="344"/>
        <end position="367"/>
    </location>
</feature>
<keyword evidence="5 6" id="KW-0472">Membrane</keyword>
<evidence type="ECO:0000313" key="7">
    <source>
        <dbReference type="EMBL" id="NEY71978.1"/>
    </source>
</evidence>
<feature type="transmembrane region" description="Helical" evidence="6">
    <location>
        <begin position="373"/>
        <end position="394"/>
    </location>
</feature>
<keyword evidence="8" id="KW-1185">Reference proteome</keyword>
<feature type="transmembrane region" description="Helical" evidence="6">
    <location>
        <begin position="134"/>
        <end position="152"/>
    </location>
</feature>
<evidence type="ECO:0000256" key="3">
    <source>
        <dbReference type="ARBA" id="ARBA00022692"/>
    </source>
</evidence>
<dbReference type="Proteomes" id="UP000481043">
    <property type="component" value="Unassembled WGS sequence"/>
</dbReference>
<evidence type="ECO:0000256" key="1">
    <source>
        <dbReference type="ARBA" id="ARBA00004651"/>
    </source>
</evidence>
<organism evidence="7 8">
    <name type="scientific">Bacillus mesophilus</name>
    <dbReference type="NCBI Taxonomy" id="1808955"/>
    <lineage>
        <taxon>Bacteria</taxon>
        <taxon>Bacillati</taxon>
        <taxon>Bacillota</taxon>
        <taxon>Bacilli</taxon>
        <taxon>Bacillales</taxon>
        <taxon>Bacillaceae</taxon>
        <taxon>Bacillus</taxon>
    </lineage>
</organism>
<feature type="transmembrane region" description="Helical" evidence="6">
    <location>
        <begin position="469"/>
        <end position="490"/>
    </location>
</feature>
<proteinExistence type="predicted"/>
<dbReference type="RefSeq" id="WP_163179388.1">
    <property type="nucleotide sequence ID" value="NZ_JAAIWM010000002.1"/>
</dbReference>
<dbReference type="CDD" id="cd13124">
    <property type="entry name" value="MATE_SpoVB_like"/>
    <property type="match status" value="1"/>
</dbReference>
<dbReference type="PANTHER" id="PTHR30250:SF21">
    <property type="entry name" value="LIPID II FLIPPASE MURJ"/>
    <property type="match status" value="1"/>
</dbReference>
<feature type="transmembrane region" description="Helical" evidence="6">
    <location>
        <begin position="90"/>
        <end position="114"/>
    </location>
</feature>
<feature type="transmembrane region" description="Helical" evidence="6">
    <location>
        <begin position="250"/>
        <end position="270"/>
    </location>
</feature>
<dbReference type="GO" id="GO:0005886">
    <property type="term" value="C:plasma membrane"/>
    <property type="evidence" value="ECO:0007669"/>
    <property type="project" value="UniProtKB-SubCell"/>
</dbReference>
<evidence type="ECO:0000256" key="4">
    <source>
        <dbReference type="ARBA" id="ARBA00022989"/>
    </source>
</evidence>
<protein>
    <submittedName>
        <fullName evidence="7">Polysaccharide biosynthesis protein</fullName>
    </submittedName>
</protein>
<evidence type="ECO:0000256" key="6">
    <source>
        <dbReference type="SAM" id="Phobius"/>
    </source>
</evidence>
<feature type="transmembrane region" description="Helical" evidence="6">
    <location>
        <begin position="173"/>
        <end position="192"/>
    </location>
</feature>
<feature type="transmembrane region" description="Helical" evidence="6">
    <location>
        <begin position="198"/>
        <end position="221"/>
    </location>
</feature>
<accession>A0A6M0QA88</accession>
<feature type="transmembrane region" description="Helical" evidence="6">
    <location>
        <begin position="432"/>
        <end position="453"/>
    </location>
</feature>
<feature type="transmembrane region" description="Helical" evidence="6">
    <location>
        <begin position="303"/>
        <end position="323"/>
    </location>
</feature>
<dbReference type="InterPro" id="IPR024923">
    <property type="entry name" value="PG_synth_SpoVB"/>
</dbReference>
<dbReference type="EMBL" id="JAAIWM010000002">
    <property type="protein sequence ID" value="NEY71978.1"/>
    <property type="molecule type" value="Genomic_DNA"/>
</dbReference>
<feature type="transmembrane region" description="Helical" evidence="6">
    <location>
        <begin position="502"/>
        <end position="520"/>
    </location>
</feature>
<feature type="transmembrane region" description="Helical" evidence="6">
    <location>
        <begin position="406"/>
        <end position="426"/>
    </location>
</feature>